<dbReference type="RefSeq" id="XP_024374768.1">
    <property type="nucleotide sequence ID" value="XM_024519000.2"/>
</dbReference>
<proteinExistence type="predicted"/>
<evidence type="ECO:0000256" key="4">
    <source>
        <dbReference type="ARBA" id="ARBA00022692"/>
    </source>
</evidence>
<dbReference type="PROSITE" id="PS00108">
    <property type="entry name" value="PROTEIN_KINASE_ST"/>
    <property type="match status" value="1"/>
</dbReference>
<dbReference type="Pfam" id="PF13516">
    <property type="entry name" value="LRR_6"/>
    <property type="match status" value="1"/>
</dbReference>
<dbReference type="SUPFAM" id="SSF52047">
    <property type="entry name" value="RNI-like"/>
    <property type="match status" value="1"/>
</dbReference>
<protein>
    <recommendedName>
        <fullName evidence="13">Protein kinase domain-containing protein</fullName>
    </recommendedName>
</protein>
<reference evidence="14 16" key="1">
    <citation type="journal article" date="2008" name="Science">
        <title>The Physcomitrella genome reveals evolutionary insights into the conquest of land by plants.</title>
        <authorList>
            <person name="Rensing S."/>
            <person name="Lang D."/>
            <person name="Zimmer A."/>
            <person name="Terry A."/>
            <person name="Salamov A."/>
            <person name="Shapiro H."/>
            <person name="Nishiyama T."/>
            <person name="Perroud P.-F."/>
            <person name="Lindquist E."/>
            <person name="Kamisugi Y."/>
            <person name="Tanahashi T."/>
            <person name="Sakakibara K."/>
            <person name="Fujita T."/>
            <person name="Oishi K."/>
            <person name="Shin-I T."/>
            <person name="Kuroki Y."/>
            <person name="Toyoda A."/>
            <person name="Suzuki Y."/>
            <person name="Hashimoto A."/>
            <person name="Yamaguchi K."/>
            <person name="Sugano A."/>
            <person name="Kohara Y."/>
            <person name="Fujiyama A."/>
            <person name="Anterola A."/>
            <person name="Aoki S."/>
            <person name="Ashton N."/>
            <person name="Barbazuk W.B."/>
            <person name="Barker E."/>
            <person name="Bennetzen J."/>
            <person name="Bezanilla M."/>
            <person name="Blankenship R."/>
            <person name="Cho S.H."/>
            <person name="Dutcher S."/>
            <person name="Estelle M."/>
            <person name="Fawcett J.A."/>
            <person name="Gundlach H."/>
            <person name="Hanada K."/>
            <person name="Heyl A."/>
            <person name="Hicks K.A."/>
            <person name="Hugh J."/>
            <person name="Lohr M."/>
            <person name="Mayer K."/>
            <person name="Melkozernov A."/>
            <person name="Murata T."/>
            <person name="Nelson D."/>
            <person name="Pils B."/>
            <person name="Prigge M."/>
            <person name="Reiss B."/>
            <person name="Renner T."/>
            <person name="Rombauts S."/>
            <person name="Rushton P."/>
            <person name="Sanderfoot A."/>
            <person name="Schween G."/>
            <person name="Shiu S.-H."/>
            <person name="Stueber K."/>
            <person name="Theodoulou F.L."/>
            <person name="Tu H."/>
            <person name="Van de Peer Y."/>
            <person name="Verrier P.J."/>
            <person name="Waters E."/>
            <person name="Wood A."/>
            <person name="Yang L."/>
            <person name="Cove D."/>
            <person name="Cuming A."/>
            <person name="Hasebe M."/>
            <person name="Lucas S."/>
            <person name="Mishler D.B."/>
            <person name="Reski R."/>
            <person name="Grigoriev I."/>
            <person name="Quatrano R.S."/>
            <person name="Boore J.L."/>
        </authorList>
    </citation>
    <scope>NUCLEOTIDE SEQUENCE [LARGE SCALE GENOMIC DNA]</scope>
    <source>
        <strain evidence="15 16">cv. Gransden 2004</strain>
    </source>
</reference>
<dbReference type="AlphaFoldDB" id="A0A2K1KNQ9"/>
<evidence type="ECO:0000256" key="6">
    <source>
        <dbReference type="ARBA" id="ARBA00022741"/>
    </source>
</evidence>
<keyword evidence="16" id="KW-1185">Reference proteome</keyword>
<evidence type="ECO:0000259" key="13">
    <source>
        <dbReference type="PROSITE" id="PS50011"/>
    </source>
</evidence>
<dbReference type="PROSITE" id="PS50011">
    <property type="entry name" value="PROTEIN_KINASE_DOM"/>
    <property type="match status" value="1"/>
</dbReference>
<evidence type="ECO:0000256" key="12">
    <source>
        <dbReference type="SAM" id="Phobius"/>
    </source>
</evidence>
<name>A0A2K1KNQ9_PHYPA</name>
<reference evidence="15" key="3">
    <citation type="submission" date="2020-12" db="UniProtKB">
        <authorList>
            <consortium name="EnsemblPlants"/>
        </authorList>
    </citation>
    <scope>IDENTIFICATION</scope>
</reference>
<evidence type="ECO:0000256" key="7">
    <source>
        <dbReference type="ARBA" id="ARBA00022777"/>
    </source>
</evidence>
<dbReference type="FunFam" id="1.10.510.10:FF:000384">
    <property type="entry name" value="G-type lectin S-receptor-like serine/threonine-protein kinase"/>
    <property type="match status" value="1"/>
</dbReference>
<dbReference type="InterPro" id="IPR032675">
    <property type="entry name" value="LRR_dom_sf"/>
</dbReference>
<reference evidence="14 16" key="2">
    <citation type="journal article" date="2018" name="Plant J.">
        <title>The Physcomitrella patens chromosome-scale assembly reveals moss genome structure and evolution.</title>
        <authorList>
            <person name="Lang D."/>
            <person name="Ullrich K.K."/>
            <person name="Murat F."/>
            <person name="Fuchs J."/>
            <person name="Jenkins J."/>
            <person name="Haas F.B."/>
            <person name="Piednoel M."/>
            <person name="Gundlach H."/>
            <person name="Van Bel M."/>
            <person name="Meyberg R."/>
            <person name="Vives C."/>
            <person name="Morata J."/>
            <person name="Symeonidi A."/>
            <person name="Hiss M."/>
            <person name="Muchero W."/>
            <person name="Kamisugi Y."/>
            <person name="Saleh O."/>
            <person name="Blanc G."/>
            <person name="Decker E.L."/>
            <person name="van Gessel N."/>
            <person name="Grimwood J."/>
            <person name="Hayes R.D."/>
            <person name="Graham S.W."/>
            <person name="Gunter L.E."/>
            <person name="McDaniel S.F."/>
            <person name="Hoernstein S.N.W."/>
            <person name="Larsson A."/>
            <person name="Li F.W."/>
            <person name="Perroud P.F."/>
            <person name="Phillips J."/>
            <person name="Ranjan P."/>
            <person name="Rokshar D.S."/>
            <person name="Rothfels C.J."/>
            <person name="Schneider L."/>
            <person name="Shu S."/>
            <person name="Stevenson D.W."/>
            <person name="Thummler F."/>
            <person name="Tillich M."/>
            <person name="Villarreal Aguilar J.C."/>
            <person name="Widiez T."/>
            <person name="Wong G.K."/>
            <person name="Wymore A."/>
            <person name="Zhang Y."/>
            <person name="Zimmer A.D."/>
            <person name="Quatrano R.S."/>
            <person name="Mayer K.F.X."/>
            <person name="Goodstein D."/>
            <person name="Casacuberta J.M."/>
            <person name="Vandepoele K."/>
            <person name="Reski R."/>
            <person name="Cuming A.C."/>
            <person name="Tuskan G.A."/>
            <person name="Maumus F."/>
            <person name="Salse J."/>
            <person name="Schmutz J."/>
            <person name="Rensing S.A."/>
        </authorList>
    </citation>
    <scope>NUCLEOTIDE SEQUENCE [LARGE SCALE GENOMIC DNA]</scope>
    <source>
        <strain evidence="15 16">cv. Gransden 2004</strain>
    </source>
</reference>
<dbReference type="Gene3D" id="1.10.510.10">
    <property type="entry name" value="Transferase(Phosphotransferase) domain 1"/>
    <property type="match status" value="1"/>
</dbReference>
<feature type="transmembrane region" description="Helical" evidence="12">
    <location>
        <begin position="549"/>
        <end position="570"/>
    </location>
</feature>
<organism evidence="14">
    <name type="scientific">Physcomitrium patens</name>
    <name type="common">Spreading-leaved earth moss</name>
    <name type="synonym">Physcomitrella patens</name>
    <dbReference type="NCBI Taxonomy" id="3218"/>
    <lineage>
        <taxon>Eukaryota</taxon>
        <taxon>Viridiplantae</taxon>
        <taxon>Streptophyta</taxon>
        <taxon>Embryophyta</taxon>
        <taxon>Bryophyta</taxon>
        <taxon>Bryophytina</taxon>
        <taxon>Bryopsida</taxon>
        <taxon>Funariidae</taxon>
        <taxon>Funariales</taxon>
        <taxon>Funariaceae</taxon>
        <taxon>Physcomitrium</taxon>
    </lineage>
</organism>
<dbReference type="InterPro" id="IPR008271">
    <property type="entry name" value="Ser/Thr_kinase_AS"/>
</dbReference>
<dbReference type="Gramene" id="Pp3c4_16210V3.1">
    <property type="protein sequence ID" value="Pp3c4_16210V3.1"/>
    <property type="gene ID" value="Pp3c4_16210"/>
</dbReference>
<dbReference type="PROSITE" id="PS51450">
    <property type="entry name" value="LRR"/>
    <property type="match status" value="1"/>
</dbReference>
<dbReference type="PaxDb" id="3218-PP1S13_309V6.1"/>
<dbReference type="InterPro" id="IPR051824">
    <property type="entry name" value="LRR_Rcpt-Like_S/T_Kinase"/>
</dbReference>
<dbReference type="GO" id="GO:0045088">
    <property type="term" value="P:regulation of innate immune response"/>
    <property type="evidence" value="ECO:0000318"/>
    <property type="project" value="GO_Central"/>
</dbReference>
<keyword evidence="7" id="KW-0418">Kinase</keyword>
<dbReference type="InterPro" id="IPR011009">
    <property type="entry name" value="Kinase-like_dom_sf"/>
</dbReference>
<keyword evidence="3" id="KW-0808">Transferase</keyword>
<evidence type="ECO:0000256" key="1">
    <source>
        <dbReference type="ARBA" id="ARBA00004370"/>
    </source>
</evidence>
<sequence>MRIRMGSNAAVMASVRNAVGDELCVGLRVVDCRRFLVTLVCVGIAVAGVRCQSADKPAPAPQVSTSPESILNFPIFNQFEADALNAIFNKWTQRTPQLKTILNWSHDRHPCNSTIVEYYNPVRFEGAWRGVYCTAFFRLRNTTGDYYEVAVTTLMMYGSNSRCGWEYNSQCDFDGINGELPAEISQLINVQNIWMDNHPGLTGSVPPEIWHMPNLTAVSLQNNSLNGTLLSTSFNSSSKLDGIYLMKNKLSGRLELGSQGSFFSTSLKYLNLSENQLTGPVDLETFGPNNNLKLLDLSKNQFHGAFSTGCYFDLNNLFLSNNKFTSIKFANFTGKWAPTQSRKQAIVYMPSLLNLFLSNNKLSGPFPTDVLHMHGLEYLDLSGNQFFGTIDLKNMDKQWIANMKSLDLSRNNFSGSLDFQSVNVAMRLRDINFENNKLSGEFPAQILKSSTLEILYGSQNLFTKVKFPNIQINNSKLSLLMLIDNKLDEVQFPRNPSQFSISYLEVSNLLFLGHNPMCSKVTNKLLASICRLNQTSPVLDVVTSSKTKIIIIASTTTSAFLLLIFLLYIWRLIIRIKSLNCILQEFEKKEIAPNLYSYKQIKGSTNNFDSKNILGQGGFGTVYKGKLADGTIIAVKKLTMSSSKVLSDFLNEVVVISGLKHRNLVKLKGWCLGDSDQCILVFECITNKNLVEAISMEGNLIESPYLYWATRFKIIVGVAQGLAYLHEGLQSPIIHRDIKASNVLLTDDFEPKIADFGLAYFFPTLNDQETHLTLMEVAGTRGYWSPKYAIHGHISTALDVFSFGIVILEIISGRKNVDNQKSSEEVYLRDWAWKQFEIQELTTIIDIKMKYSSTDLEDIMRVLNVAIACVHYKAGNRPKMHNVVQMLLGNMHISDLTTTFENGEIHKNSSRILNSSKSSKILNLRTLSKKKLNTKESESSLFSSSFNLDIEKIA</sequence>
<keyword evidence="5" id="KW-0677">Repeat</keyword>
<dbReference type="Pfam" id="PF00069">
    <property type="entry name" value="Pkinase"/>
    <property type="match status" value="1"/>
</dbReference>
<dbReference type="Proteomes" id="UP000006727">
    <property type="component" value="Chromosome 4"/>
</dbReference>
<dbReference type="InterPro" id="IPR017441">
    <property type="entry name" value="Protein_kinase_ATP_BS"/>
</dbReference>
<keyword evidence="9 12" id="KW-1133">Transmembrane helix</keyword>
<dbReference type="STRING" id="3218.A0A2K1KNQ9"/>
<accession>A0A2K1KNQ9</accession>
<dbReference type="GO" id="GO:0016020">
    <property type="term" value="C:membrane"/>
    <property type="evidence" value="ECO:0007669"/>
    <property type="project" value="UniProtKB-SubCell"/>
</dbReference>
<dbReference type="PANTHER" id="PTHR48006:SF34">
    <property type="entry name" value="OS08G0203700 PROTEIN"/>
    <property type="match status" value="1"/>
</dbReference>
<feature type="binding site" evidence="11">
    <location>
        <position position="637"/>
    </location>
    <ligand>
        <name>ATP</name>
        <dbReference type="ChEBI" id="CHEBI:30616"/>
    </ligand>
</feature>
<dbReference type="PANTHER" id="PTHR48006">
    <property type="entry name" value="LEUCINE-RICH REPEAT-CONTAINING PROTEIN DDB_G0281931-RELATED"/>
    <property type="match status" value="1"/>
</dbReference>
<feature type="domain" description="Protein kinase" evidence="13">
    <location>
        <begin position="608"/>
        <end position="893"/>
    </location>
</feature>
<evidence type="ECO:0000256" key="10">
    <source>
        <dbReference type="ARBA" id="ARBA00023136"/>
    </source>
</evidence>
<dbReference type="SMART" id="SM00220">
    <property type="entry name" value="S_TKc"/>
    <property type="match status" value="1"/>
</dbReference>
<evidence type="ECO:0000256" key="8">
    <source>
        <dbReference type="ARBA" id="ARBA00022840"/>
    </source>
</evidence>
<keyword evidence="6 11" id="KW-0547">Nucleotide-binding</keyword>
<dbReference type="GO" id="GO:0005524">
    <property type="term" value="F:ATP binding"/>
    <property type="evidence" value="ECO:0007669"/>
    <property type="project" value="UniProtKB-UniRule"/>
</dbReference>
<dbReference type="FunFam" id="3.30.200.20:FF:000162">
    <property type="entry name" value="Adenine nucleotide alpha hydrolase-like domain kinase"/>
    <property type="match status" value="1"/>
</dbReference>
<dbReference type="InterPro" id="IPR000719">
    <property type="entry name" value="Prot_kinase_dom"/>
</dbReference>
<keyword evidence="2" id="KW-0433">Leucine-rich repeat</keyword>
<evidence type="ECO:0000313" key="14">
    <source>
        <dbReference type="EMBL" id="PNR55401.1"/>
    </source>
</evidence>
<dbReference type="SUPFAM" id="SSF56112">
    <property type="entry name" value="Protein kinase-like (PK-like)"/>
    <property type="match status" value="1"/>
</dbReference>
<evidence type="ECO:0000256" key="11">
    <source>
        <dbReference type="PROSITE-ProRule" id="PRU10141"/>
    </source>
</evidence>
<keyword evidence="4 12" id="KW-0812">Transmembrane</keyword>
<gene>
    <name evidence="15" type="primary">LOC112281939</name>
    <name evidence="14" type="ORF">PHYPA_006298</name>
</gene>
<dbReference type="Gramene" id="Pp3c4_16210V3.2">
    <property type="protein sequence ID" value="Pp3c4_16210V3.2"/>
    <property type="gene ID" value="Pp3c4_16210"/>
</dbReference>
<comment type="subcellular location">
    <subcellularLocation>
        <location evidence="1">Membrane</location>
    </subcellularLocation>
</comment>
<evidence type="ECO:0000256" key="5">
    <source>
        <dbReference type="ARBA" id="ARBA00022737"/>
    </source>
</evidence>
<keyword evidence="8 11" id="KW-0067">ATP-binding</keyword>
<dbReference type="Gene3D" id="3.80.10.10">
    <property type="entry name" value="Ribonuclease Inhibitor"/>
    <property type="match status" value="2"/>
</dbReference>
<dbReference type="GeneID" id="112281939"/>
<evidence type="ECO:0000256" key="2">
    <source>
        <dbReference type="ARBA" id="ARBA00022614"/>
    </source>
</evidence>
<keyword evidence="10 12" id="KW-0472">Membrane</keyword>
<dbReference type="EnsemblPlants" id="Pp3c4_16210V3.1">
    <property type="protein sequence ID" value="Pp3c4_16210V3.1"/>
    <property type="gene ID" value="Pp3c4_16210"/>
</dbReference>
<dbReference type="EMBL" id="ABEU02000004">
    <property type="protein sequence ID" value="PNR55401.1"/>
    <property type="molecule type" value="Genomic_DNA"/>
</dbReference>
<dbReference type="EnsemblPlants" id="Pp3c4_16210V3.2">
    <property type="protein sequence ID" value="Pp3c4_16210V3.2"/>
    <property type="gene ID" value="Pp3c4_16210"/>
</dbReference>
<dbReference type="KEGG" id="ppp:112281939"/>
<dbReference type="GO" id="GO:0004672">
    <property type="term" value="F:protein kinase activity"/>
    <property type="evidence" value="ECO:0000318"/>
    <property type="project" value="GO_Central"/>
</dbReference>
<dbReference type="Gene3D" id="3.30.200.20">
    <property type="entry name" value="Phosphorylase Kinase, domain 1"/>
    <property type="match status" value="1"/>
</dbReference>
<dbReference type="InterPro" id="IPR001611">
    <property type="entry name" value="Leu-rich_rpt"/>
</dbReference>
<evidence type="ECO:0000313" key="15">
    <source>
        <dbReference type="EnsemblPlants" id="Pp3c4_16210V3.1"/>
    </source>
</evidence>
<evidence type="ECO:0000256" key="3">
    <source>
        <dbReference type="ARBA" id="ARBA00022679"/>
    </source>
</evidence>
<dbReference type="PROSITE" id="PS00107">
    <property type="entry name" value="PROTEIN_KINASE_ATP"/>
    <property type="match status" value="1"/>
</dbReference>
<dbReference type="OrthoDB" id="4062651at2759"/>
<evidence type="ECO:0000313" key="16">
    <source>
        <dbReference type="Proteomes" id="UP000006727"/>
    </source>
</evidence>
<evidence type="ECO:0000256" key="9">
    <source>
        <dbReference type="ARBA" id="ARBA00022989"/>
    </source>
</evidence>